<feature type="compositionally biased region" description="Gly residues" evidence="1">
    <location>
        <begin position="56"/>
        <end position="65"/>
    </location>
</feature>
<gene>
    <name evidence="2" type="ORF">WJX72_006593</name>
</gene>
<evidence type="ECO:0000313" key="3">
    <source>
        <dbReference type="Proteomes" id="UP001489004"/>
    </source>
</evidence>
<feature type="region of interest" description="Disordered" evidence="1">
    <location>
        <begin position="194"/>
        <end position="214"/>
    </location>
</feature>
<name>A0AAW1R899_9CHLO</name>
<feature type="region of interest" description="Disordered" evidence="1">
    <location>
        <begin position="1"/>
        <end position="22"/>
    </location>
</feature>
<feature type="region of interest" description="Disordered" evidence="1">
    <location>
        <begin position="46"/>
        <end position="97"/>
    </location>
</feature>
<evidence type="ECO:0000256" key="1">
    <source>
        <dbReference type="SAM" id="MobiDB-lite"/>
    </source>
</evidence>
<comment type="caution">
    <text evidence="2">The sequence shown here is derived from an EMBL/GenBank/DDBJ whole genome shotgun (WGS) entry which is preliminary data.</text>
</comment>
<dbReference type="EMBL" id="JALJOR010000001">
    <property type="protein sequence ID" value="KAK9829577.1"/>
    <property type="molecule type" value="Genomic_DNA"/>
</dbReference>
<dbReference type="AlphaFoldDB" id="A0AAW1R899"/>
<proteinExistence type="predicted"/>
<dbReference type="Proteomes" id="UP001489004">
    <property type="component" value="Unassembled WGS sequence"/>
</dbReference>
<keyword evidence="3" id="KW-1185">Reference proteome</keyword>
<evidence type="ECO:0000313" key="2">
    <source>
        <dbReference type="EMBL" id="KAK9829577.1"/>
    </source>
</evidence>
<protein>
    <submittedName>
        <fullName evidence="2">Uncharacterized protein</fullName>
    </submittedName>
</protein>
<sequence length="214" mass="22620">MSLREARLLQVPQGKRSSRDALQQIPLATPYDRAAFTCNASQYHMEPSRAEPSMADGGGGVGVGGDEVDQPRVGGRTLPDASSPATSPSFDRANKRPRMSTPVFCDTLISLLEPLLDNPSQGPAGGPSVLGADLSEARHMLKAAQSLFRDGMEDMSQALLLKGSKEEYADLTTLAARLQNVAKRMVARGVRTAGGDATDSLVPPPPSGRLVADH</sequence>
<organism evidence="2 3">
    <name type="scientific">[Myrmecia] bisecta</name>
    <dbReference type="NCBI Taxonomy" id="41462"/>
    <lineage>
        <taxon>Eukaryota</taxon>
        <taxon>Viridiplantae</taxon>
        <taxon>Chlorophyta</taxon>
        <taxon>core chlorophytes</taxon>
        <taxon>Trebouxiophyceae</taxon>
        <taxon>Trebouxiales</taxon>
        <taxon>Trebouxiaceae</taxon>
        <taxon>Myrmecia</taxon>
    </lineage>
</organism>
<reference evidence="2 3" key="1">
    <citation type="journal article" date="2024" name="Nat. Commun.">
        <title>Phylogenomics reveals the evolutionary origins of lichenization in chlorophyte algae.</title>
        <authorList>
            <person name="Puginier C."/>
            <person name="Libourel C."/>
            <person name="Otte J."/>
            <person name="Skaloud P."/>
            <person name="Haon M."/>
            <person name="Grisel S."/>
            <person name="Petersen M."/>
            <person name="Berrin J.G."/>
            <person name="Delaux P.M."/>
            <person name="Dal Grande F."/>
            <person name="Keller J."/>
        </authorList>
    </citation>
    <scope>NUCLEOTIDE SEQUENCE [LARGE SCALE GENOMIC DNA]</scope>
    <source>
        <strain evidence="2 3">SAG 2043</strain>
    </source>
</reference>
<accession>A0AAW1R899</accession>